<evidence type="ECO:0000313" key="2">
    <source>
        <dbReference type="Proteomes" id="UP000565468"/>
    </source>
</evidence>
<proteinExistence type="predicted"/>
<protein>
    <submittedName>
        <fullName evidence="1">Uncharacterized protein</fullName>
    </submittedName>
</protein>
<organism evidence="1 2">
    <name type="scientific">Paenibacillus lemnae</name>
    <dbReference type="NCBI Taxonomy" id="1330551"/>
    <lineage>
        <taxon>Bacteria</taxon>
        <taxon>Bacillati</taxon>
        <taxon>Bacillota</taxon>
        <taxon>Bacilli</taxon>
        <taxon>Bacillales</taxon>
        <taxon>Paenibacillaceae</taxon>
        <taxon>Paenibacillus</taxon>
    </lineage>
</organism>
<dbReference type="RefSeq" id="WP_169504846.1">
    <property type="nucleotide sequence ID" value="NZ_JABBPN010000007.1"/>
</dbReference>
<name>A0A848M773_PAELE</name>
<comment type="caution">
    <text evidence="1">The sequence shown here is derived from an EMBL/GenBank/DDBJ whole genome shotgun (WGS) entry which is preliminary data.</text>
</comment>
<dbReference type="EMBL" id="JABBPN010000007">
    <property type="protein sequence ID" value="NMO96061.1"/>
    <property type="molecule type" value="Genomic_DNA"/>
</dbReference>
<accession>A0A848M773</accession>
<sequence length="190" mass="21601">MTEPTICPWCQSEIVWDEEIGPEEHCPHCENELKGYRTISVGLDDEEDEDVVGDELPDPDEDSSDIFQDPAGLNQPFWGGEKTRDPGVEVLEQYGEDYDLMAYEESVEKALDHQEEVPECMHCKEYMLLAGQQVVTGEGFNPVHPPHLQAPLLKPPFQYQVYVCSGCFQVQYTLCDDDRQRLIKGLTESS</sequence>
<gene>
    <name evidence="1" type="ORF">HII30_09795</name>
</gene>
<reference evidence="1 2" key="1">
    <citation type="submission" date="2020-04" db="EMBL/GenBank/DDBJ databases">
        <title>Paenibacillus algicola sp. nov., a novel marine bacterium producing alginate lyase.</title>
        <authorList>
            <person name="Huang H."/>
        </authorList>
    </citation>
    <scope>NUCLEOTIDE SEQUENCE [LARGE SCALE GENOMIC DNA]</scope>
    <source>
        <strain evidence="1 2">L7-75</strain>
    </source>
</reference>
<evidence type="ECO:0000313" key="1">
    <source>
        <dbReference type="EMBL" id="NMO96061.1"/>
    </source>
</evidence>
<keyword evidence="2" id="KW-1185">Reference proteome</keyword>
<dbReference type="Proteomes" id="UP000565468">
    <property type="component" value="Unassembled WGS sequence"/>
</dbReference>
<dbReference type="AlphaFoldDB" id="A0A848M773"/>